<keyword evidence="8" id="KW-1133">Transmembrane helix</keyword>
<dbReference type="PANTHER" id="PTHR43047:SF72">
    <property type="entry name" value="OSMOSENSING HISTIDINE PROTEIN KINASE SLN1"/>
    <property type="match status" value="1"/>
</dbReference>
<dbReference type="CDD" id="cd00082">
    <property type="entry name" value="HisKA"/>
    <property type="match status" value="1"/>
</dbReference>
<evidence type="ECO:0000259" key="10">
    <source>
        <dbReference type="PROSITE" id="PS50110"/>
    </source>
</evidence>
<dbReference type="Proteomes" id="UP000198384">
    <property type="component" value="Unassembled WGS sequence"/>
</dbReference>
<dbReference type="EC" id="2.7.13.3" evidence="2"/>
<reference evidence="11 12" key="1">
    <citation type="submission" date="2017-06" db="EMBL/GenBank/DDBJ databases">
        <authorList>
            <person name="Kim H.J."/>
            <person name="Triplett B.A."/>
        </authorList>
    </citation>
    <scope>NUCLEOTIDE SEQUENCE [LARGE SCALE GENOMIC DNA]</scope>
    <source>
        <strain evidence="11 12">DSM 29150</strain>
    </source>
</reference>
<dbReference type="SUPFAM" id="SSF52172">
    <property type="entry name" value="CheY-like"/>
    <property type="match status" value="1"/>
</dbReference>
<dbReference type="SUPFAM" id="SSF53850">
    <property type="entry name" value="Periplasmic binding protein-like II"/>
    <property type="match status" value="1"/>
</dbReference>
<evidence type="ECO:0000313" key="11">
    <source>
        <dbReference type="EMBL" id="SNR61177.1"/>
    </source>
</evidence>
<dbReference type="InterPro" id="IPR001638">
    <property type="entry name" value="Solute-binding_3/MltF_N"/>
</dbReference>
<dbReference type="SMART" id="SM00062">
    <property type="entry name" value="PBPb"/>
    <property type="match status" value="1"/>
</dbReference>
<dbReference type="SMART" id="SM00448">
    <property type="entry name" value="REC"/>
    <property type="match status" value="1"/>
</dbReference>
<keyword evidence="5 11" id="KW-0418">Kinase</keyword>
<dbReference type="CDD" id="cd17546">
    <property type="entry name" value="REC_hyHK_CKI1_RcsC-like"/>
    <property type="match status" value="1"/>
</dbReference>
<evidence type="ECO:0000256" key="4">
    <source>
        <dbReference type="ARBA" id="ARBA00022679"/>
    </source>
</evidence>
<dbReference type="AlphaFoldDB" id="A0A238XQF9"/>
<evidence type="ECO:0000259" key="9">
    <source>
        <dbReference type="PROSITE" id="PS50109"/>
    </source>
</evidence>
<evidence type="ECO:0000256" key="2">
    <source>
        <dbReference type="ARBA" id="ARBA00012438"/>
    </source>
</evidence>
<gene>
    <name evidence="11" type="ORF">SAMN06265371_106244</name>
</gene>
<dbReference type="GO" id="GO:0009927">
    <property type="term" value="F:histidine phosphotransfer kinase activity"/>
    <property type="evidence" value="ECO:0007669"/>
    <property type="project" value="TreeGrafter"/>
</dbReference>
<dbReference type="InterPro" id="IPR001789">
    <property type="entry name" value="Sig_transdc_resp-reg_receiver"/>
</dbReference>
<dbReference type="InterPro" id="IPR036890">
    <property type="entry name" value="HATPase_C_sf"/>
</dbReference>
<proteinExistence type="predicted"/>
<dbReference type="Pfam" id="PF00072">
    <property type="entry name" value="Response_reg"/>
    <property type="match status" value="1"/>
</dbReference>
<dbReference type="GO" id="GO:0005886">
    <property type="term" value="C:plasma membrane"/>
    <property type="evidence" value="ECO:0007669"/>
    <property type="project" value="TreeGrafter"/>
</dbReference>
<dbReference type="PROSITE" id="PS50110">
    <property type="entry name" value="RESPONSE_REGULATORY"/>
    <property type="match status" value="1"/>
</dbReference>
<feature type="transmembrane region" description="Helical" evidence="8">
    <location>
        <begin position="259"/>
        <end position="280"/>
    </location>
</feature>
<keyword evidence="7" id="KW-0175">Coiled coil</keyword>
<dbReference type="Gene3D" id="1.10.287.130">
    <property type="match status" value="1"/>
</dbReference>
<organism evidence="11 12">
    <name type="scientific">Lutibacter agarilyticus</name>
    <dbReference type="NCBI Taxonomy" id="1109740"/>
    <lineage>
        <taxon>Bacteria</taxon>
        <taxon>Pseudomonadati</taxon>
        <taxon>Bacteroidota</taxon>
        <taxon>Flavobacteriia</taxon>
        <taxon>Flavobacteriales</taxon>
        <taxon>Flavobacteriaceae</taxon>
        <taxon>Lutibacter</taxon>
    </lineage>
</organism>
<dbReference type="CDD" id="cd16922">
    <property type="entry name" value="HATPase_EvgS-ArcB-TorS-like"/>
    <property type="match status" value="1"/>
</dbReference>
<dbReference type="InterPro" id="IPR004358">
    <property type="entry name" value="Sig_transdc_His_kin-like_C"/>
</dbReference>
<comment type="catalytic activity">
    <reaction evidence="1">
        <text>ATP + protein L-histidine = ADP + protein N-phospho-L-histidine.</text>
        <dbReference type="EC" id="2.7.13.3"/>
    </reaction>
</comment>
<dbReference type="OrthoDB" id="9811889at2"/>
<evidence type="ECO:0000313" key="12">
    <source>
        <dbReference type="Proteomes" id="UP000198384"/>
    </source>
</evidence>
<dbReference type="InterPro" id="IPR005467">
    <property type="entry name" value="His_kinase_dom"/>
</dbReference>
<feature type="domain" description="Histidine kinase" evidence="9">
    <location>
        <begin position="325"/>
        <end position="543"/>
    </location>
</feature>
<accession>A0A238XQF9</accession>
<dbReference type="Pfam" id="PF02518">
    <property type="entry name" value="HATPase_c"/>
    <property type="match status" value="1"/>
</dbReference>
<evidence type="ECO:0000256" key="8">
    <source>
        <dbReference type="SAM" id="Phobius"/>
    </source>
</evidence>
<evidence type="ECO:0000256" key="5">
    <source>
        <dbReference type="ARBA" id="ARBA00022777"/>
    </source>
</evidence>
<dbReference type="Pfam" id="PF00512">
    <property type="entry name" value="HisKA"/>
    <property type="match status" value="1"/>
</dbReference>
<evidence type="ECO:0000256" key="3">
    <source>
        <dbReference type="ARBA" id="ARBA00022553"/>
    </source>
</evidence>
<keyword evidence="12" id="KW-1185">Reference proteome</keyword>
<dbReference type="Pfam" id="PF00497">
    <property type="entry name" value="SBP_bac_3"/>
    <property type="match status" value="1"/>
</dbReference>
<dbReference type="GO" id="GO:0000155">
    <property type="term" value="F:phosphorelay sensor kinase activity"/>
    <property type="evidence" value="ECO:0007669"/>
    <property type="project" value="InterPro"/>
</dbReference>
<evidence type="ECO:0000256" key="6">
    <source>
        <dbReference type="PROSITE-ProRule" id="PRU00169"/>
    </source>
</evidence>
<dbReference type="Gene3D" id="3.30.565.10">
    <property type="entry name" value="Histidine kinase-like ATPase, C-terminal domain"/>
    <property type="match status" value="1"/>
</dbReference>
<dbReference type="EMBL" id="FZNT01000006">
    <property type="protein sequence ID" value="SNR61177.1"/>
    <property type="molecule type" value="Genomic_DNA"/>
</dbReference>
<keyword evidence="8" id="KW-0472">Membrane</keyword>
<sequence length="684" mass="77981">MFHKIISLALVITFSICKLNAQYTIQFSDNYPPYNYLNENKELVGFNVDLLNAIIDLYKTDIQISSGNWKKINNALASDKIDAIGGFHFPGSLDSEYIYTRSAINTSHCFLFNSNYLTKFSLEYLRTSKKPLIAMWKNDVLIHYITSINPSAQFLFVTSYEDLVNAIDREDVTCVFGQRTGAMYYAKQLNKDYVIPFDHRILERSMGFKVSKNVPELASILNNGLEVILANGTYQQIYDEWIAKYDKSPTNWKEHIETILIISLIVITLFILLLIANWILQTKVRNKTKDLRAQLELNSEIMTELEQEKNKAQESDRMKSAFLANMSHEIRTPMNGILGFTNLLKTVDYSSEKQAQFIDIIQKSGHRMLDTINNIIDVSKLESGLEKPSIKEVNIQKNITELCEFFMHEASEKGLHLIFKEGSSTLSKPFYTDEYKLNSILTNLIKNGLKFTHEGYVELKYHLSNEAVEFWIKDTGIGIPLDKQKTIFDDFVQADYSHSSGYEGSGLGLSISKGYVELLNGALKLESETGKGSIFYVRIPNLNNGIELQKTPQKKEFIKSTPFYKLNMLIAEDDNMSFLYLKTSLEGVAKNIIRATNGKEVVELVKNNTDIDVILMDVKMPLLNGYEATKAIRKFNKTVYIIAQTAYAQENFKQEAIAVGCDSYISKPIDQDQLLKLLAKIIIN</sequence>
<dbReference type="Gene3D" id="3.40.190.10">
    <property type="entry name" value="Periplasmic binding protein-like II"/>
    <property type="match status" value="2"/>
</dbReference>
<dbReference type="SMART" id="SM00387">
    <property type="entry name" value="HATPase_c"/>
    <property type="match status" value="1"/>
</dbReference>
<dbReference type="InterPro" id="IPR003594">
    <property type="entry name" value="HATPase_dom"/>
</dbReference>
<protein>
    <recommendedName>
        <fullName evidence="2">histidine kinase</fullName>
        <ecNumber evidence="2">2.7.13.3</ecNumber>
    </recommendedName>
</protein>
<evidence type="ECO:0000256" key="1">
    <source>
        <dbReference type="ARBA" id="ARBA00000085"/>
    </source>
</evidence>
<dbReference type="InterPro" id="IPR036097">
    <property type="entry name" value="HisK_dim/P_sf"/>
</dbReference>
<feature type="domain" description="Response regulatory" evidence="10">
    <location>
        <begin position="567"/>
        <end position="682"/>
    </location>
</feature>
<feature type="coiled-coil region" evidence="7">
    <location>
        <begin position="288"/>
        <end position="315"/>
    </location>
</feature>
<dbReference type="InterPro" id="IPR003661">
    <property type="entry name" value="HisK_dim/P_dom"/>
</dbReference>
<dbReference type="InterPro" id="IPR011006">
    <property type="entry name" value="CheY-like_superfamily"/>
</dbReference>
<dbReference type="PRINTS" id="PR00344">
    <property type="entry name" value="BCTRLSENSOR"/>
</dbReference>
<dbReference type="SMART" id="SM00388">
    <property type="entry name" value="HisKA"/>
    <property type="match status" value="1"/>
</dbReference>
<dbReference type="SUPFAM" id="SSF55874">
    <property type="entry name" value="ATPase domain of HSP90 chaperone/DNA topoisomerase II/histidine kinase"/>
    <property type="match status" value="1"/>
</dbReference>
<dbReference type="PANTHER" id="PTHR43047">
    <property type="entry name" value="TWO-COMPONENT HISTIDINE PROTEIN KINASE"/>
    <property type="match status" value="1"/>
</dbReference>
<dbReference type="Gene3D" id="3.40.50.2300">
    <property type="match status" value="1"/>
</dbReference>
<dbReference type="PROSITE" id="PS50109">
    <property type="entry name" value="HIS_KIN"/>
    <property type="match status" value="1"/>
</dbReference>
<name>A0A238XQF9_9FLAO</name>
<keyword evidence="8" id="KW-0812">Transmembrane</keyword>
<evidence type="ECO:0000256" key="7">
    <source>
        <dbReference type="SAM" id="Coils"/>
    </source>
</evidence>
<feature type="modified residue" description="4-aspartylphosphate" evidence="6">
    <location>
        <position position="617"/>
    </location>
</feature>
<keyword evidence="3 6" id="KW-0597">Phosphoprotein</keyword>
<dbReference type="SUPFAM" id="SSF47384">
    <property type="entry name" value="Homodimeric domain of signal transducing histidine kinase"/>
    <property type="match status" value="1"/>
</dbReference>
<keyword evidence="4" id="KW-0808">Transferase</keyword>
<dbReference type="RefSeq" id="WP_089381998.1">
    <property type="nucleotide sequence ID" value="NZ_FZNT01000006.1"/>
</dbReference>